<dbReference type="PROSITE" id="PS51005">
    <property type="entry name" value="NAC"/>
    <property type="match status" value="1"/>
</dbReference>
<evidence type="ECO:0000313" key="6">
    <source>
        <dbReference type="EMBL" id="KAG5562870.1"/>
    </source>
</evidence>
<keyword evidence="3" id="KW-0804">Transcription</keyword>
<feature type="domain" description="NAC" evidence="5">
    <location>
        <begin position="3"/>
        <end position="175"/>
    </location>
</feature>
<dbReference type="InterPro" id="IPR036093">
    <property type="entry name" value="NAC_dom_sf"/>
</dbReference>
<dbReference type="GO" id="GO:0006355">
    <property type="term" value="P:regulation of DNA-templated transcription"/>
    <property type="evidence" value="ECO:0007669"/>
    <property type="project" value="InterPro"/>
</dbReference>
<keyword evidence="4" id="KW-0539">Nucleus</keyword>
<dbReference type="GO" id="GO:0003677">
    <property type="term" value="F:DNA binding"/>
    <property type="evidence" value="ECO:0007669"/>
    <property type="project" value="UniProtKB-KW"/>
</dbReference>
<comment type="caution">
    <text evidence="6">The sequence shown here is derived from an EMBL/GenBank/DDBJ whole genome shotgun (WGS) entry which is preliminary data.</text>
</comment>
<dbReference type="SUPFAM" id="SSF101941">
    <property type="entry name" value="NAC domain"/>
    <property type="match status" value="1"/>
</dbReference>
<reference evidence="6" key="1">
    <citation type="submission" date="2020-08" db="EMBL/GenBank/DDBJ databases">
        <title>Plant Genome Project.</title>
        <authorList>
            <person name="Zhang R.-G."/>
        </authorList>
    </citation>
    <scope>NUCLEOTIDE SEQUENCE</scope>
    <source>
        <strain evidence="6">WSP0</strain>
        <tissue evidence="6">Leaf</tissue>
    </source>
</reference>
<dbReference type="EMBL" id="JACTNZ010000002">
    <property type="protein sequence ID" value="KAG5562870.1"/>
    <property type="molecule type" value="Genomic_DNA"/>
</dbReference>
<dbReference type="Proteomes" id="UP000823749">
    <property type="component" value="Chromosome 2"/>
</dbReference>
<protein>
    <recommendedName>
        <fullName evidence="5">NAC domain-containing protein</fullName>
    </recommendedName>
</protein>
<dbReference type="Pfam" id="PF02365">
    <property type="entry name" value="NAM"/>
    <property type="match status" value="1"/>
</dbReference>
<dbReference type="Gene3D" id="2.170.150.80">
    <property type="entry name" value="NAC domain"/>
    <property type="match status" value="1"/>
</dbReference>
<evidence type="ECO:0000256" key="2">
    <source>
        <dbReference type="ARBA" id="ARBA00023125"/>
    </source>
</evidence>
<dbReference type="AlphaFoldDB" id="A0AAV6LCQ6"/>
<evidence type="ECO:0000256" key="1">
    <source>
        <dbReference type="ARBA" id="ARBA00023015"/>
    </source>
</evidence>
<dbReference type="InterPro" id="IPR003441">
    <property type="entry name" value="NAC-dom"/>
</dbReference>
<dbReference type="PANTHER" id="PTHR31719">
    <property type="entry name" value="NAC TRANSCRIPTION FACTOR 56"/>
    <property type="match status" value="1"/>
</dbReference>
<evidence type="ECO:0000256" key="3">
    <source>
        <dbReference type="ARBA" id="ARBA00023163"/>
    </source>
</evidence>
<name>A0AAV6LCQ6_9ERIC</name>
<keyword evidence="1" id="KW-0805">Transcription regulation</keyword>
<evidence type="ECO:0000259" key="5">
    <source>
        <dbReference type="PROSITE" id="PS51005"/>
    </source>
</evidence>
<evidence type="ECO:0000256" key="4">
    <source>
        <dbReference type="ARBA" id="ARBA00023242"/>
    </source>
</evidence>
<evidence type="ECO:0000313" key="7">
    <source>
        <dbReference type="Proteomes" id="UP000823749"/>
    </source>
</evidence>
<proteinExistence type="predicted"/>
<gene>
    <name evidence="6" type="ORF">RHGRI_005562</name>
</gene>
<keyword evidence="7" id="KW-1185">Reference proteome</keyword>
<accession>A0AAV6LCQ6</accession>
<sequence length="337" mass="38715">MNLPSDYRFRPTDKELLDYLKKKSKDEALPCDVVNEREIYGIGDKAPWQIFTDEDPWQICRTRDRKQNKLKTEGTIYVLTTLIKTSEKEIIRTAGCGSWNGGTALEQVVDMDKDDISVIGYKRMLRFQITNESGAINGSVEKGLWIMHEYSLRDGDGNTMTAGKGEYVLCRIKRDDSKNTKISPRKGKNVEAAPTVDDLIVPKPAKRVRTEFVQEQKMECDAAPETEVVPFSKKLHKSFLMITDKLNELKLDGLDEVPKSYKRVRTELVEEMKMDCHIVAAPETEVVPFCEELLVQEIYKLKVSSHSRTITGIRFSNDLFLDQQKNNMSEHLPSIWW</sequence>
<organism evidence="6 7">
    <name type="scientific">Rhododendron griersonianum</name>
    <dbReference type="NCBI Taxonomy" id="479676"/>
    <lineage>
        <taxon>Eukaryota</taxon>
        <taxon>Viridiplantae</taxon>
        <taxon>Streptophyta</taxon>
        <taxon>Embryophyta</taxon>
        <taxon>Tracheophyta</taxon>
        <taxon>Spermatophyta</taxon>
        <taxon>Magnoliopsida</taxon>
        <taxon>eudicotyledons</taxon>
        <taxon>Gunneridae</taxon>
        <taxon>Pentapetalae</taxon>
        <taxon>asterids</taxon>
        <taxon>Ericales</taxon>
        <taxon>Ericaceae</taxon>
        <taxon>Ericoideae</taxon>
        <taxon>Rhodoreae</taxon>
        <taxon>Rhododendron</taxon>
    </lineage>
</organism>
<keyword evidence="2" id="KW-0238">DNA-binding</keyword>
<dbReference type="PANTHER" id="PTHR31719:SF43">
    <property type="entry name" value="NAC TRANSCRIPTION FACTOR 56"/>
    <property type="match status" value="1"/>
</dbReference>